<feature type="compositionally biased region" description="Polar residues" evidence="2">
    <location>
        <begin position="121"/>
        <end position="143"/>
    </location>
</feature>
<comment type="similarity">
    <text evidence="1">Belongs to the histone H3 family.</text>
</comment>
<dbReference type="Pfam" id="PF00125">
    <property type="entry name" value="Histone"/>
    <property type="match status" value="1"/>
</dbReference>
<dbReference type="GO" id="GO:0046982">
    <property type="term" value="F:protein heterodimerization activity"/>
    <property type="evidence" value="ECO:0007669"/>
    <property type="project" value="InterPro"/>
</dbReference>
<evidence type="ECO:0000256" key="2">
    <source>
        <dbReference type="SAM" id="MobiDB-lite"/>
    </source>
</evidence>
<dbReference type="EMBL" id="GAMC01002857">
    <property type="protein sequence ID" value="JAC03699.1"/>
    <property type="molecule type" value="mRNA"/>
</dbReference>
<dbReference type="InterPro" id="IPR007125">
    <property type="entry name" value="H2A/H2B/H3"/>
</dbReference>
<dbReference type="SMART" id="SM00428">
    <property type="entry name" value="H3"/>
    <property type="match status" value="1"/>
</dbReference>
<dbReference type="GO" id="GO:0000786">
    <property type="term" value="C:nucleosome"/>
    <property type="evidence" value="ECO:0007669"/>
    <property type="project" value="InterPro"/>
</dbReference>
<evidence type="ECO:0000259" key="3">
    <source>
        <dbReference type="Pfam" id="PF00125"/>
    </source>
</evidence>
<dbReference type="InterPro" id="IPR009072">
    <property type="entry name" value="Histone-fold"/>
</dbReference>
<evidence type="ECO:0000256" key="1">
    <source>
        <dbReference type="ARBA" id="ARBA00010343"/>
    </source>
</evidence>
<dbReference type="SUPFAM" id="SSF47113">
    <property type="entry name" value="Histone-fold"/>
    <property type="match status" value="1"/>
</dbReference>
<proteinExistence type="evidence at transcript level"/>
<dbReference type="OrthoDB" id="420022at2759"/>
<evidence type="ECO:0000313" key="4">
    <source>
        <dbReference type="EMBL" id="JAC03699.1"/>
    </source>
</evidence>
<feature type="compositionally biased region" description="Basic residues" evidence="2">
    <location>
        <begin position="1"/>
        <end position="15"/>
    </location>
</feature>
<feature type="compositionally biased region" description="Polar residues" evidence="2">
    <location>
        <begin position="17"/>
        <end position="27"/>
    </location>
</feature>
<feature type="region of interest" description="Disordered" evidence="2">
    <location>
        <begin position="121"/>
        <end position="157"/>
    </location>
</feature>
<name>W8C369_CERCA</name>
<organism evidence="4">
    <name type="scientific">Ceratitis capitata</name>
    <name type="common">Mediterranean fruit fly</name>
    <name type="synonym">Tephritis capitata</name>
    <dbReference type="NCBI Taxonomy" id="7213"/>
    <lineage>
        <taxon>Eukaryota</taxon>
        <taxon>Metazoa</taxon>
        <taxon>Ecdysozoa</taxon>
        <taxon>Arthropoda</taxon>
        <taxon>Hexapoda</taxon>
        <taxon>Insecta</taxon>
        <taxon>Pterygota</taxon>
        <taxon>Neoptera</taxon>
        <taxon>Endopterygota</taxon>
        <taxon>Diptera</taxon>
        <taxon>Brachycera</taxon>
        <taxon>Muscomorpha</taxon>
        <taxon>Tephritoidea</taxon>
        <taxon>Tephritidae</taxon>
        <taxon>Ceratitis</taxon>
        <taxon>Ceratitis</taxon>
    </lineage>
</organism>
<dbReference type="InterPro" id="IPR000164">
    <property type="entry name" value="Histone_H3/CENP-A"/>
</dbReference>
<accession>W8C369</accession>
<feature type="compositionally biased region" description="Polar residues" evidence="2">
    <location>
        <begin position="49"/>
        <end position="64"/>
    </location>
</feature>
<dbReference type="AlphaFoldDB" id="W8C369"/>
<dbReference type="GO" id="GO:0003677">
    <property type="term" value="F:DNA binding"/>
    <property type="evidence" value="ECO:0007669"/>
    <property type="project" value="InterPro"/>
</dbReference>
<dbReference type="Gene3D" id="1.10.20.10">
    <property type="entry name" value="Histone, subunit A"/>
    <property type="match status" value="1"/>
</dbReference>
<protein>
    <submittedName>
        <fullName evidence="4">Histone H3.3</fullName>
    </submittedName>
</protein>
<dbReference type="PANTHER" id="PTHR11426">
    <property type="entry name" value="HISTONE H3"/>
    <property type="match status" value="1"/>
</dbReference>
<feature type="domain" description="Core Histone H2A/H2B/H3" evidence="3">
    <location>
        <begin position="171"/>
        <end position="243"/>
    </location>
</feature>
<sequence length="252" mass="28143">MRPPRKIGPKSHKLKNAFSTKSSNQPTHPAADLGETDTSSSAEEDLQTDDQNFRSPTPEPNDTNYGLEFTHTGDHHIDNLSQGQAQPSKALANRLCENQIAKNISLGVGMQKSFATLSASVDPNKNVSQSATETEPILQTTPRKTSDNKQIKQKRKQKSNVKFLKSYKLLAARTDFMIARSAFARVVREIMLSMNTEVRYITETAFEALQVATEAYVEGRLEDANLLALHARRVTLMAKDLELINFLRANQR</sequence>
<gene>
    <name evidence="4" type="primary">H33</name>
</gene>
<reference evidence="4" key="2">
    <citation type="journal article" date="2014" name="BMC Genomics">
        <title>A genomic perspective to assessing quality of mass-reared SIT flies used in Mediterranean fruit fly (Ceratitis capitata) eradication in California.</title>
        <authorList>
            <person name="Calla B."/>
            <person name="Hall B."/>
            <person name="Hou S."/>
            <person name="Geib S.M."/>
        </authorList>
    </citation>
    <scope>NUCLEOTIDE SEQUENCE</scope>
</reference>
<reference evidence="4" key="1">
    <citation type="submission" date="2013-07" db="EMBL/GenBank/DDBJ databases">
        <authorList>
            <person name="Geib S."/>
        </authorList>
    </citation>
    <scope>NUCLEOTIDE SEQUENCE</scope>
</reference>
<dbReference type="GO" id="GO:0030527">
    <property type="term" value="F:structural constituent of chromatin"/>
    <property type="evidence" value="ECO:0007669"/>
    <property type="project" value="InterPro"/>
</dbReference>
<feature type="region of interest" description="Disordered" evidence="2">
    <location>
        <begin position="1"/>
        <end position="85"/>
    </location>
</feature>